<keyword evidence="2" id="KW-1185">Reference proteome</keyword>
<protein>
    <submittedName>
        <fullName evidence="1">Uncharacterized protein</fullName>
    </submittedName>
</protein>
<dbReference type="OrthoDB" id="88410at2759"/>
<proteinExistence type="predicted"/>
<dbReference type="PANTHER" id="PTHR34724:SF2">
    <property type="entry name" value="OS12G0596101 PROTEIN"/>
    <property type="match status" value="1"/>
</dbReference>
<organism evidence="1 2">
    <name type="scientific">Fusarium venenatum</name>
    <dbReference type="NCBI Taxonomy" id="56646"/>
    <lineage>
        <taxon>Eukaryota</taxon>
        <taxon>Fungi</taxon>
        <taxon>Dikarya</taxon>
        <taxon>Ascomycota</taxon>
        <taxon>Pezizomycotina</taxon>
        <taxon>Sordariomycetes</taxon>
        <taxon>Hypocreomycetidae</taxon>
        <taxon>Hypocreales</taxon>
        <taxon>Nectriaceae</taxon>
        <taxon>Fusarium</taxon>
    </lineage>
</organism>
<name>A0A2L2T245_9HYPO</name>
<accession>A0A2L2T245</accession>
<dbReference type="GO" id="GO:0051537">
    <property type="term" value="F:2 iron, 2 sulfur cluster binding"/>
    <property type="evidence" value="ECO:0007669"/>
    <property type="project" value="InterPro"/>
</dbReference>
<dbReference type="EMBL" id="LN649232">
    <property type="protein sequence ID" value="CEI39179.1"/>
    <property type="molecule type" value="Genomic_DNA"/>
</dbReference>
<dbReference type="Proteomes" id="UP000245910">
    <property type="component" value="Chromosome IIII"/>
</dbReference>
<evidence type="ECO:0000313" key="1">
    <source>
        <dbReference type="EMBL" id="CEI39179.1"/>
    </source>
</evidence>
<dbReference type="InterPro" id="IPR006058">
    <property type="entry name" value="2Fe2S_fd_BS"/>
</dbReference>
<sequence>MCKKAICGTCNKTSWWGCGSHIPSVMDTVPDADRCACEPKVEVGGVSYPPMAASPN</sequence>
<evidence type="ECO:0000313" key="2">
    <source>
        <dbReference type="Proteomes" id="UP000245910"/>
    </source>
</evidence>
<dbReference type="AlphaFoldDB" id="A0A2L2T245"/>
<dbReference type="PANTHER" id="PTHR34724">
    <property type="entry name" value="OS12G0596101 PROTEIN"/>
    <property type="match status" value="1"/>
</dbReference>
<reference evidence="2" key="1">
    <citation type="submission" date="2014-10" db="EMBL/GenBank/DDBJ databases">
        <authorList>
            <person name="King R."/>
        </authorList>
    </citation>
    <scope>NUCLEOTIDE SEQUENCE [LARGE SCALE GENOMIC DNA]</scope>
    <source>
        <strain evidence="2">A3/5</strain>
    </source>
</reference>
<dbReference type="PROSITE" id="PS00197">
    <property type="entry name" value="2FE2S_FER_1"/>
    <property type="match status" value="1"/>
</dbReference>